<dbReference type="GO" id="GO:0004175">
    <property type="term" value="F:endopeptidase activity"/>
    <property type="evidence" value="ECO:0007669"/>
    <property type="project" value="UniProtKB-ARBA"/>
</dbReference>
<keyword evidence="1" id="KW-0472">Membrane</keyword>
<evidence type="ECO:0000313" key="4">
    <source>
        <dbReference type="Proteomes" id="UP001179121"/>
    </source>
</evidence>
<keyword evidence="4" id="KW-1185">Reference proteome</keyword>
<dbReference type="EMBL" id="OX365700">
    <property type="protein sequence ID" value="CAI4032028.1"/>
    <property type="molecule type" value="Genomic_DNA"/>
</dbReference>
<evidence type="ECO:0000313" key="3">
    <source>
        <dbReference type="EMBL" id="CAI4032028.1"/>
    </source>
</evidence>
<dbReference type="RefSeq" id="WP_289268777.1">
    <property type="nucleotide sequence ID" value="NZ_OX365700.1"/>
</dbReference>
<dbReference type="InterPro" id="IPR003675">
    <property type="entry name" value="Rce1/LyrA-like_dom"/>
</dbReference>
<keyword evidence="3" id="KW-0645">Protease</keyword>
<feature type="transmembrane region" description="Helical" evidence="1">
    <location>
        <begin position="72"/>
        <end position="92"/>
    </location>
</feature>
<dbReference type="Pfam" id="PF02517">
    <property type="entry name" value="Rce1-like"/>
    <property type="match status" value="1"/>
</dbReference>
<evidence type="ECO:0000256" key="1">
    <source>
        <dbReference type="SAM" id="Phobius"/>
    </source>
</evidence>
<feature type="transmembrane region" description="Helical" evidence="1">
    <location>
        <begin position="153"/>
        <end position="174"/>
    </location>
</feature>
<keyword evidence="1" id="KW-0812">Transmembrane</keyword>
<reference evidence="3" key="1">
    <citation type="submission" date="2022-10" db="EMBL/GenBank/DDBJ databases">
        <authorList>
            <person name="Koch H."/>
        </authorList>
    </citation>
    <scope>NUCLEOTIDE SEQUENCE</scope>
    <source>
        <strain evidence="3">DNF</strain>
    </source>
</reference>
<feature type="transmembrane region" description="Helical" evidence="1">
    <location>
        <begin position="39"/>
        <end position="60"/>
    </location>
</feature>
<feature type="domain" description="CAAX prenyl protease 2/Lysostaphin resistance protein A-like" evidence="2">
    <location>
        <begin position="71"/>
        <end position="164"/>
    </location>
</feature>
<evidence type="ECO:0000259" key="2">
    <source>
        <dbReference type="Pfam" id="PF02517"/>
    </source>
</evidence>
<dbReference type="NCBIfam" id="NF033192">
    <property type="entry name" value="JDVT-CAAX"/>
    <property type="match status" value="1"/>
</dbReference>
<sequence length="176" mass="19244">MLKSACSDHPIGKSWLEAWRNVAETCGLIYRPGWSKDSYFVGAVLAAIGYWIVLSVAGAVSPQRGTGSDSLVVLSIVLWQPLCEEVFFRGVLQGILLEETGRRLLFGPLTLANVVASVAFASAHLPTHPLLWVGGIFVVSLAFGFLRERLGSLYPLALLHMYYNGGYLLLTGWMQT</sequence>
<accession>A0AA86T811</accession>
<keyword evidence="3" id="KW-0378">Hydrolase</keyword>
<name>A0AA86T811_9BACT</name>
<keyword evidence="1" id="KW-1133">Transmembrane helix</keyword>
<dbReference type="GO" id="GO:0080120">
    <property type="term" value="P:CAAX-box protein maturation"/>
    <property type="evidence" value="ECO:0007669"/>
    <property type="project" value="UniProtKB-ARBA"/>
</dbReference>
<protein>
    <submittedName>
        <fullName evidence="3">JDVT-CTERM system CAAX-type protease</fullName>
    </submittedName>
</protein>
<gene>
    <name evidence="3" type="ORF">DNFV4_02453</name>
</gene>
<dbReference type="GO" id="GO:0006508">
    <property type="term" value="P:proteolysis"/>
    <property type="evidence" value="ECO:0007669"/>
    <property type="project" value="UniProtKB-KW"/>
</dbReference>
<feature type="transmembrane region" description="Helical" evidence="1">
    <location>
        <begin position="129"/>
        <end position="146"/>
    </location>
</feature>
<feature type="transmembrane region" description="Helical" evidence="1">
    <location>
        <begin position="104"/>
        <end position="123"/>
    </location>
</feature>
<organism evidence="3 4">
    <name type="scientific">Nitrospira tepida</name>
    <dbReference type="NCBI Taxonomy" id="2973512"/>
    <lineage>
        <taxon>Bacteria</taxon>
        <taxon>Pseudomonadati</taxon>
        <taxon>Nitrospirota</taxon>
        <taxon>Nitrospiria</taxon>
        <taxon>Nitrospirales</taxon>
        <taxon>Nitrospiraceae</taxon>
        <taxon>Nitrospira</taxon>
    </lineage>
</organism>
<proteinExistence type="predicted"/>
<dbReference type="AlphaFoldDB" id="A0AA86T811"/>
<dbReference type="Proteomes" id="UP001179121">
    <property type="component" value="Chromosome"/>
</dbReference>
<dbReference type="KEGG" id="nti:DNFV4_02453"/>